<evidence type="ECO:0000256" key="8">
    <source>
        <dbReference type="SAM" id="Phobius"/>
    </source>
</evidence>
<feature type="transmembrane region" description="Helical" evidence="8">
    <location>
        <begin position="121"/>
        <end position="138"/>
    </location>
</feature>
<comment type="similarity">
    <text evidence="2">Belongs to the amino acid-polyamine-organocation (APC) superfamily. Spore germination protein (SGP) (TC 2.A.3.9) family.</text>
</comment>
<evidence type="ECO:0000256" key="4">
    <source>
        <dbReference type="ARBA" id="ARBA00022544"/>
    </source>
</evidence>
<name>A0A1I3XGP4_9BACL</name>
<feature type="transmembrane region" description="Helical" evidence="8">
    <location>
        <begin position="276"/>
        <end position="301"/>
    </location>
</feature>
<feature type="transmembrane region" description="Helical" evidence="8">
    <location>
        <begin position="345"/>
        <end position="366"/>
    </location>
</feature>
<feature type="transmembrane region" description="Helical" evidence="8">
    <location>
        <begin position="313"/>
        <end position="333"/>
    </location>
</feature>
<dbReference type="Proteomes" id="UP000198915">
    <property type="component" value="Unassembled WGS sequence"/>
</dbReference>
<keyword evidence="10" id="KW-1185">Reference proteome</keyword>
<evidence type="ECO:0000256" key="1">
    <source>
        <dbReference type="ARBA" id="ARBA00004141"/>
    </source>
</evidence>
<protein>
    <submittedName>
        <fullName evidence="9">Spore germination protein</fullName>
    </submittedName>
</protein>
<evidence type="ECO:0000313" key="10">
    <source>
        <dbReference type="Proteomes" id="UP000198915"/>
    </source>
</evidence>
<keyword evidence="7 8" id="KW-0472">Membrane</keyword>
<dbReference type="PANTHER" id="PTHR34975:SF2">
    <property type="entry name" value="SPORE GERMINATION PROTEIN A2"/>
    <property type="match status" value="1"/>
</dbReference>
<keyword evidence="3" id="KW-0813">Transport</keyword>
<evidence type="ECO:0000256" key="7">
    <source>
        <dbReference type="ARBA" id="ARBA00023136"/>
    </source>
</evidence>
<feature type="transmembrane region" description="Helical" evidence="8">
    <location>
        <begin position="44"/>
        <end position="65"/>
    </location>
</feature>
<evidence type="ECO:0000256" key="3">
    <source>
        <dbReference type="ARBA" id="ARBA00022448"/>
    </source>
</evidence>
<accession>A0A1I3XGP4</accession>
<reference evidence="10" key="1">
    <citation type="submission" date="2016-10" db="EMBL/GenBank/DDBJ databases">
        <authorList>
            <person name="Varghese N."/>
            <person name="Submissions S."/>
        </authorList>
    </citation>
    <scope>NUCLEOTIDE SEQUENCE [LARGE SCALE GENOMIC DNA]</scope>
    <source>
        <strain evidence="10">OK042</strain>
    </source>
</reference>
<dbReference type="AlphaFoldDB" id="A0A1I3XGP4"/>
<dbReference type="RefSeq" id="WP_092270352.1">
    <property type="nucleotide sequence ID" value="NZ_FORT01000009.1"/>
</dbReference>
<feature type="transmembrane region" description="Helical" evidence="8">
    <location>
        <begin position="233"/>
        <end position="256"/>
    </location>
</feature>
<dbReference type="GO" id="GO:0016020">
    <property type="term" value="C:membrane"/>
    <property type="evidence" value="ECO:0007669"/>
    <property type="project" value="UniProtKB-SubCell"/>
</dbReference>
<proteinExistence type="inferred from homology"/>
<feature type="transmembrane region" description="Helical" evidence="8">
    <location>
        <begin position="16"/>
        <end position="38"/>
    </location>
</feature>
<dbReference type="PANTHER" id="PTHR34975">
    <property type="entry name" value="SPORE GERMINATION PROTEIN A2"/>
    <property type="match status" value="1"/>
</dbReference>
<feature type="transmembrane region" description="Helical" evidence="8">
    <location>
        <begin position="145"/>
        <end position="167"/>
    </location>
</feature>
<comment type="subcellular location">
    <subcellularLocation>
        <location evidence="1">Membrane</location>
        <topology evidence="1">Multi-pass membrane protein</topology>
    </subcellularLocation>
</comment>
<dbReference type="GO" id="GO:0009847">
    <property type="term" value="P:spore germination"/>
    <property type="evidence" value="ECO:0007669"/>
    <property type="project" value="InterPro"/>
</dbReference>
<organism evidence="9 10">
    <name type="scientific">Brevibacillus centrosporus</name>
    <dbReference type="NCBI Taxonomy" id="54910"/>
    <lineage>
        <taxon>Bacteria</taxon>
        <taxon>Bacillati</taxon>
        <taxon>Bacillota</taxon>
        <taxon>Bacilli</taxon>
        <taxon>Bacillales</taxon>
        <taxon>Paenibacillaceae</taxon>
        <taxon>Brevibacillus</taxon>
    </lineage>
</organism>
<evidence type="ECO:0000256" key="6">
    <source>
        <dbReference type="ARBA" id="ARBA00022989"/>
    </source>
</evidence>
<keyword evidence="5 8" id="KW-0812">Transmembrane</keyword>
<feature type="transmembrane region" description="Helical" evidence="8">
    <location>
        <begin position="85"/>
        <end position="109"/>
    </location>
</feature>
<keyword evidence="4" id="KW-0309">Germination</keyword>
<sequence length="371" mass="43033">MTALSLFEKSTTYNGAYIFMMANRFQMLYFVLIMPTYLIHPYMIWGIVLIGIVSHFNLMLLSKWFRSRFATKGYDGFVEVFGETLVRFFAWIGLFFLLLKASIILIGYVEIVRTFIYPSMNQKWLILFMLMISWYVAAKGMETTIRLIVIAFFMIIWIILLIVPFYLPPIAAFHDLFPLIPLAWSEVNWEGLLFIWSSLSGPEYLICLGPWLRPNENTFKSLAYANALTVLEYLLLFVGSLFFFGSNYVSTTIYPVVNMYRYLQSPVIERIDMLLISIYLFQFVFAISVLLLCFYGAARIAGRKTTKPTSRMGYFASWLTILACTMIINEWAWNGGTVVNRLLNLQIWSGAITYLLVPSFLLISIYRKGRV</sequence>
<dbReference type="InterPro" id="IPR004761">
    <property type="entry name" value="Spore_GerAB"/>
</dbReference>
<gene>
    <name evidence="9" type="ORF">SAMN05518846_109228</name>
</gene>
<dbReference type="Pfam" id="PF03845">
    <property type="entry name" value="Spore_permease"/>
    <property type="match status" value="1"/>
</dbReference>
<keyword evidence="6 8" id="KW-1133">Transmembrane helix</keyword>
<evidence type="ECO:0000256" key="5">
    <source>
        <dbReference type="ARBA" id="ARBA00022692"/>
    </source>
</evidence>
<evidence type="ECO:0000256" key="2">
    <source>
        <dbReference type="ARBA" id="ARBA00007998"/>
    </source>
</evidence>
<feature type="transmembrane region" description="Helical" evidence="8">
    <location>
        <begin position="187"/>
        <end position="212"/>
    </location>
</feature>
<evidence type="ECO:0000313" key="9">
    <source>
        <dbReference type="EMBL" id="SFK18675.1"/>
    </source>
</evidence>
<dbReference type="EMBL" id="FORT01000009">
    <property type="protein sequence ID" value="SFK18675.1"/>
    <property type="molecule type" value="Genomic_DNA"/>
</dbReference>
<dbReference type="STRING" id="1884381.SAMN05518846_109228"/>